<dbReference type="InterPro" id="IPR029016">
    <property type="entry name" value="GAF-like_dom_sf"/>
</dbReference>
<dbReference type="InterPro" id="IPR003018">
    <property type="entry name" value="GAF"/>
</dbReference>
<feature type="region of interest" description="Disordered" evidence="1">
    <location>
        <begin position="1"/>
        <end position="43"/>
    </location>
</feature>
<name>A0A5D0XNC7_9MICC</name>
<protein>
    <submittedName>
        <fullName evidence="3">GAF domain-containing protein</fullName>
    </submittedName>
</protein>
<dbReference type="AlphaFoldDB" id="A0A5D0XNC7"/>
<feature type="compositionally biased region" description="Polar residues" evidence="1">
    <location>
        <begin position="7"/>
        <end position="16"/>
    </location>
</feature>
<comment type="caution">
    <text evidence="3">The sequence shown here is derived from an EMBL/GenBank/DDBJ whole genome shotgun (WGS) entry which is preliminary data.</text>
</comment>
<dbReference type="PANTHER" id="PTHR43102">
    <property type="entry name" value="SLR1143 PROTEIN"/>
    <property type="match status" value="1"/>
</dbReference>
<keyword evidence="4" id="KW-1185">Reference proteome</keyword>
<dbReference type="EMBL" id="VSLD01000006">
    <property type="protein sequence ID" value="TYC97920.1"/>
    <property type="molecule type" value="Genomic_DNA"/>
</dbReference>
<dbReference type="SUPFAM" id="SSF55781">
    <property type="entry name" value="GAF domain-like"/>
    <property type="match status" value="1"/>
</dbReference>
<evidence type="ECO:0000313" key="3">
    <source>
        <dbReference type="EMBL" id="TYC97920.1"/>
    </source>
</evidence>
<evidence type="ECO:0000259" key="2">
    <source>
        <dbReference type="SMART" id="SM00065"/>
    </source>
</evidence>
<proteinExistence type="predicted"/>
<dbReference type="Proteomes" id="UP000323410">
    <property type="component" value="Unassembled WGS sequence"/>
</dbReference>
<accession>A0A5D0XNC7</accession>
<dbReference type="Gene3D" id="3.30.450.40">
    <property type="match status" value="1"/>
</dbReference>
<evidence type="ECO:0000256" key="1">
    <source>
        <dbReference type="SAM" id="MobiDB-lite"/>
    </source>
</evidence>
<gene>
    <name evidence="3" type="ORF">FQ377_11945</name>
</gene>
<feature type="domain" description="GAF" evidence="2">
    <location>
        <begin position="63"/>
        <end position="202"/>
    </location>
</feature>
<dbReference type="Pfam" id="PF01590">
    <property type="entry name" value="GAF"/>
    <property type="match status" value="1"/>
</dbReference>
<dbReference type="PANTHER" id="PTHR43102:SF2">
    <property type="entry name" value="GAF DOMAIN-CONTAINING PROTEIN"/>
    <property type="match status" value="1"/>
</dbReference>
<reference evidence="3 4" key="1">
    <citation type="submission" date="2019-08" db="EMBL/GenBank/DDBJ databases">
        <title>Genone of Arthrobacter echini P9.</title>
        <authorList>
            <person name="Bowman J.P."/>
        </authorList>
    </citation>
    <scope>NUCLEOTIDE SEQUENCE [LARGE SCALE GENOMIC DNA]</scope>
    <source>
        <strain evidence="3 4">P9</strain>
    </source>
</reference>
<evidence type="ECO:0000313" key="4">
    <source>
        <dbReference type="Proteomes" id="UP000323410"/>
    </source>
</evidence>
<dbReference type="SMART" id="SM00065">
    <property type="entry name" value="GAF"/>
    <property type="match status" value="1"/>
</dbReference>
<sequence length="202" mass="21792">MPGPETTMKSARTPSSEVGRGDDAVAGDNPGTALPPGGGRGARSEAEKLRLLSVARSRILEVQDAERFDRIVRYAREIFEVSSASIGVITADQQILFSVTGPLSRSVDRGDALCNVTIQDEHLLVVEDTHEDPRFSANALVTGDPRIRFYAGCPLRGPGGWLIGTLCVIDQRPRAFTAEDQRVLRSLAAQAELELNTPPVVE</sequence>
<dbReference type="OrthoDB" id="9151676at2"/>
<organism evidence="3 4">
    <name type="scientific">Arthrobacter echini</name>
    <dbReference type="NCBI Taxonomy" id="1529066"/>
    <lineage>
        <taxon>Bacteria</taxon>
        <taxon>Bacillati</taxon>
        <taxon>Actinomycetota</taxon>
        <taxon>Actinomycetes</taxon>
        <taxon>Micrococcales</taxon>
        <taxon>Micrococcaceae</taxon>
        <taxon>Arthrobacter</taxon>
    </lineage>
</organism>